<organism evidence="1">
    <name type="scientific">Ensete ventricosum</name>
    <name type="common">Abyssinian banana</name>
    <name type="synonym">Musa ensete</name>
    <dbReference type="NCBI Taxonomy" id="4639"/>
    <lineage>
        <taxon>Eukaryota</taxon>
        <taxon>Viridiplantae</taxon>
        <taxon>Streptophyta</taxon>
        <taxon>Embryophyta</taxon>
        <taxon>Tracheophyta</taxon>
        <taxon>Spermatophyta</taxon>
        <taxon>Magnoliopsida</taxon>
        <taxon>Liliopsida</taxon>
        <taxon>Zingiberales</taxon>
        <taxon>Musaceae</taxon>
        <taxon>Ensete</taxon>
    </lineage>
</organism>
<protein>
    <submittedName>
        <fullName evidence="1">Uncharacterized protein</fullName>
    </submittedName>
</protein>
<evidence type="ECO:0000313" key="1">
    <source>
        <dbReference type="EMBL" id="RZR70566.1"/>
    </source>
</evidence>
<dbReference type="AlphaFoldDB" id="A0A445M8J0"/>
<name>A0A445M8J0_ENSVE</name>
<gene>
    <name evidence="1" type="ORF">BHM03_00000443</name>
</gene>
<sequence>MAPHSTDTLLGLVVRDAGGLDGTKEEACGALAAPVVDMTPAMELTTEGSAGQNVGVPFVEVDVSSRLGLSCVHRNIYTALLDEFGQSVDSRGSLSGLRSVDSLIPQFDSHVLHQGLSRGDGGALTWPLRCLSQ</sequence>
<dbReference type="EMBL" id="KV875446">
    <property type="protein sequence ID" value="RZR70566.1"/>
    <property type="molecule type" value="Genomic_DNA"/>
</dbReference>
<proteinExistence type="predicted"/>
<reference evidence="1" key="1">
    <citation type="journal article" date="2018" name="Data Brief">
        <title>Genome sequence data from 17 accessions of Ensete ventricosum, a staple food crop for millions in Ethiopia.</title>
        <authorList>
            <person name="Yemataw Z."/>
            <person name="Muzemil S."/>
            <person name="Ambachew D."/>
            <person name="Tripathi L."/>
            <person name="Tesfaye K."/>
            <person name="Chala A."/>
            <person name="Farbos A."/>
            <person name="O'Neill P."/>
            <person name="Moore K."/>
            <person name="Grant M."/>
            <person name="Studholme D.J."/>
        </authorList>
    </citation>
    <scope>NUCLEOTIDE SEQUENCE [LARGE SCALE GENOMIC DNA]</scope>
    <source>
        <tissue evidence="1">Leaf</tissue>
    </source>
</reference>
<accession>A0A445M8J0</accession>
<dbReference type="Proteomes" id="UP000290560">
    <property type="component" value="Unassembled WGS sequence"/>
</dbReference>